<evidence type="ECO:0000313" key="5">
    <source>
        <dbReference type="Proteomes" id="UP000594059"/>
    </source>
</evidence>
<dbReference type="InterPro" id="IPR027417">
    <property type="entry name" value="P-loop_NTPase"/>
</dbReference>
<sequence>MKILSLRLKNLNSLKGETAIDFTAPAFADGLFAITGPTGAGKTTLLDAICLALFHRTPRMPTISASQNPLMTEHTADCLAEVEFESRGQRYRAFWSQRRAHGKAGGKLQAPQVELALADGSIVTTSIKEKLDETEARTGLGFDRFTRSVLLAQGEFASFLHSKDNERAELLEQLTGTDIYSEISQRVYAQTDRIKREVDQLQATAGGVQLLPEEALAAMQEQLQAVTEEVGRLVVARQRSREALAWRQDLDKVQAQLRTVDDQERAAQEALSAAAPARERLRQAQPAEAAWPSYTQWQNATQGVADAKTHREQAQEQHAGQLGLERNGLWQCLQLAKQCAQASALALHTDQQRFDELQSTQTDLSAHAQLGEKLPGWRAGFAQLQTATQQEAHARQALADASERHEQSRALLKSAEEERAGLATALAEASAQVDADTARFATASAGTSLDALREARDGLRERYAALRDLSPLTEQRQTLRTQITDEQARLESLKALLVSDAEQLAKAKSALDVAKTILQDRQRIVALERQIMDLAGHRAALEEGQACLLCGATEHPAIDEYRQLDPSQSQADASAAELQLQQASERHRRCEVQHASRQADLTRTEHHLQALGAQNATLAEEWASRCAALRLTFADGDEQSALAVELTAVGMQGKQASEQVAKLEQWHAAVQVANKQRDEQQLALERHDTRLHVLRESLTMAAGREQEQRERHDAAVSEAERLRQQLSADLPDRALPTDAEAWLSERGHEWSQWRQRDSELQRLQHALVEHRSKAKQAGEQGGHWQQRWDQSGHAATPGEALAPVAEPAAALRHAVTELEQVQRQVQRAASALHAAEVLLESRSQDLAHTTSQLEAALQQRGFAHHDALLAARLPPEERERLQTQQDALTQTLADIRSRATQLRERCDELQATPRSDADLAQLIADAQTSEAAVEQARDQATQIRTQLALDHAQRSGLQALHTQIAEAGERLEEWQHLNGLIGSAQGDRFRTFAQGLTLDQLVCLANQHLQRLDGGRYLLARDGKGLALSVLDTWQADAQRDTRTLSGGESFLVSLALALGLSDLVSHKTRIDSFFLDEGFGSLDPDSLDVALDALDSLNAQGKLIGVISHVDAVKERIPVQIQVRKTRGMGHSAVVCP</sequence>
<dbReference type="Proteomes" id="UP000594059">
    <property type="component" value="Chromosome"/>
</dbReference>
<dbReference type="Pfam" id="PF13558">
    <property type="entry name" value="SbcC_Walker_B"/>
    <property type="match status" value="1"/>
</dbReference>
<evidence type="ECO:0000256" key="2">
    <source>
        <dbReference type="SAM" id="MobiDB-lite"/>
    </source>
</evidence>
<evidence type="ECO:0000259" key="3">
    <source>
        <dbReference type="Pfam" id="PF13476"/>
    </source>
</evidence>
<evidence type="ECO:0000313" key="4">
    <source>
        <dbReference type="EMBL" id="QOW18624.1"/>
    </source>
</evidence>
<proteinExistence type="predicted"/>
<feature type="region of interest" description="Disordered" evidence="2">
    <location>
        <begin position="268"/>
        <end position="293"/>
    </location>
</feature>
<keyword evidence="1" id="KW-0175">Coiled coil</keyword>
<accession>A0A7S6UE52</accession>
<dbReference type="RefSeq" id="WP_193983400.1">
    <property type="nucleotide sequence ID" value="NZ_CP063656.1"/>
</dbReference>
<dbReference type="PANTHER" id="PTHR32114">
    <property type="entry name" value="ABC TRANSPORTER ABCH.3"/>
    <property type="match status" value="1"/>
</dbReference>
<organism evidence="4 5">
    <name type="scientific">Novilysobacter ciconiae</name>
    <dbReference type="NCBI Taxonomy" id="2781022"/>
    <lineage>
        <taxon>Bacteria</taxon>
        <taxon>Pseudomonadati</taxon>
        <taxon>Pseudomonadota</taxon>
        <taxon>Gammaproteobacteria</taxon>
        <taxon>Lysobacterales</taxon>
        <taxon>Lysobacteraceae</taxon>
        <taxon>Novilysobacter</taxon>
    </lineage>
</organism>
<dbReference type="PANTHER" id="PTHR32114:SF2">
    <property type="entry name" value="ABC TRANSPORTER ABCH.3"/>
    <property type="match status" value="1"/>
</dbReference>
<dbReference type="AlphaFoldDB" id="A0A7S6UE52"/>
<feature type="coiled-coil region" evidence="1">
    <location>
        <begin position="384"/>
        <end position="496"/>
    </location>
</feature>
<feature type="domain" description="Rad50/SbcC-type AAA" evidence="3">
    <location>
        <begin position="5"/>
        <end position="203"/>
    </location>
</feature>
<feature type="coiled-coil region" evidence="1">
    <location>
        <begin position="878"/>
        <end position="977"/>
    </location>
</feature>
<gene>
    <name evidence="4" type="ORF">INQ41_07855</name>
</gene>
<keyword evidence="5" id="KW-1185">Reference proteome</keyword>
<protein>
    <submittedName>
        <fullName evidence="4">AAA family ATPase</fullName>
    </submittedName>
</protein>
<dbReference type="GO" id="GO:0016887">
    <property type="term" value="F:ATP hydrolysis activity"/>
    <property type="evidence" value="ECO:0007669"/>
    <property type="project" value="InterPro"/>
</dbReference>
<feature type="coiled-coil region" evidence="1">
    <location>
        <begin position="811"/>
        <end position="838"/>
    </location>
</feature>
<reference evidence="4 5" key="1">
    <citation type="submission" date="2020-10" db="EMBL/GenBank/DDBJ databases">
        <title>complete genome sequencing of Lysobacter sp. H21R20.</title>
        <authorList>
            <person name="Bae J.-W."/>
            <person name="Lee S.-Y."/>
        </authorList>
    </citation>
    <scope>NUCLEOTIDE SEQUENCE [LARGE SCALE GENOMIC DNA]</scope>
    <source>
        <strain evidence="4 5">H21R20</strain>
    </source>
</reference>
<dbReference type="InterPro" id="IPR038729">
    <property type="entry name" value="Rad50/SbcC_AAA"/>
</dbReference>
<evidence type="ECO:0000256" key="1">
    <source>
        <dbReference type="SAM" id="Coils"/>
    </source>
</evidence>
<dbReference type="GO" id="GO:0006302">
    <property type="term" value="P:double-strand break repair"/>
    <property type="evidence" value="ECO:0007669"/>
    <property type="project" value="InterPro"/>
</dbReference>
<dbReference type="KEGG" id="lcic:INQ41_07855"/>
<dbReference type="SUPFAM" id="SSF52540">
    <property type="entry name" value="P-loop containing nucleoside triphosphate hydrolases"/>
    <property type="match status" value="1"/>
</dbReference>
<dbReference type="Pfam" id="PF13476">
    <property type="entry name" value="AAA_23"/>
    <property type="match status" value="1"/>
</dbReference>
<dbReference type="Gene3D" id="3.40.50.300">
    <property type="entry name" value="P-loop containing nucleotide triphosphate hydrolases"/>
    <property type="match status" value="2"/>
</dbReference>
<dbReference type="EMBL" id="CP063656">
    <property type="protein sequence ID" value="QOW18624.1"/>
    <property type="molecule type" value="Genomic_DNA"/>
</dbReference>
<name>A0A7S6UE52_9GAMM</name>